<evidence type="ECO:0000256" key="2">
    <source>
        <dbReference type="ARBA" id="ARBA00029872"/>
    </source>
</evidence>
<dbReference type="InterPro" id="IPR011989">
    <property type="entry name" value="ARM-like"/>
</dbReference>
<evidence type="ECO:0000259" key="4">
    <source>
        <dbReference type="PROSITE" id="PS51271"/>
    </source>
</evidence>
<dbReference type="Gene3D" id="1.25.10.10">
    <property type="entry name" value="Leucine-rich Repeat Variant"/>
    <property type="match status" value="1"/>
</dbReference>
<dbReference type="EMBL" id="NJHN03000054">
    <property type="protein sequence ID" value="KAH9420078.1"/>
    <property type="molecule type" value="Genomic_DNA"/>
</dbReference>
<dbReference type="PANTHER" id="PTHR22100">
    <property type="entry name" value="WINGS APART-LIKE PROTEIN HOMOLOG"/>
    <property type="match status" value="1"/>
</dbReference>
<feature type="region of interest" description="Disordered" evidence="3">
    <location>
        <begin position="1100"/>
        <end position="1179"/>
    </location>
</feature>
<sequence length="1983" mass="230179">MSRQIQPQQQTENDRKLRPVFEYLDNGCYKKSLQEIDKLLKKNRNQPYVRALKALTLIRLYRRKEAKEILDELHAEMPSDEMILQTMSICYREAQRNDLIASLYENALKKDPANEKLFAHLFMSYVRLNDYKKQQMTALNLYKVHQKNPYYFWAIMSIYMQAVTADDKTMANKIILPLAEKMCEKFYKENRFESDPEYDLYLMVLEAQKKYSQMITLMEEKEIKQKKDKQSTDDFNYQLEHKAKLLRKEKRLAECFDCYVRLINDNNDQYDYYVDAFTLALELDQQQDENSNTESYMVCLLKLIQQMCLEGKTTLWKMNEDSDEQSNDSLNKMVSERCPRSPFIARIIVSSQLLHDKQINHPSFKNFVKENPLIDPIDLCVDYYERFGTKYVCIKDLIFILENIDIKRMSMMNKINDLLMRMKLSQTKLNNNDNDKDLNMKLCFDYIEHYCREKFTENIIDRRNEINLFIDQYEPKQCANNSSLIYLIVLKTLADTDIYQTNDNDQILSQTLFDLIIIIEQYLLENRNDFYAKLLLVCLYNSIGVALSSHNLYDLMEIKLIQNDTIGYHFFPSFIHCALYQKVEQFLNSSFKFYNFNFKEVSDSIITCYKNGCFTKIDEILKFNQKLRYSIYYHLTYVERLFNNLLLDYFDLDSTKILDNRDLKILNSYHYKMNDYVENVLRKVTLEQDKQWLSYRYNVLKIIALGDYLSKKIWTEDFSMMNKESANHINHNDTQTDDHHLNVEMFENLFTDLSKQHSCCMEAIQQNLKHCIEGPQPSRLITFFASQFPQLIHMLSNGLLEMFRFISGSFDNEKCCFQDENLFNKLNEEIQTVIVEWKHNQTLKDVYKLFGRISVWIDVLNIAVLLFSLIVDGQRRLNKMMKKWKKRMDAKKFQNVEQFFITFTNAITALHSNMDGYFKSIITIIQEIEIMSLVDSYQFKFSQKFNISDTVIDTIRTNIRTSYEKSLSEMSQILQMKHKYFKAHSSSSSSTTAAAMAKSTSFGSTTTAAAVSVTKFGQATFTSVRHRQQDNNENGNYVPLKKTKYEHHDPMDDLIMMKMDRKPAASVRGNTNTDCSNAENKSAETKPKVYKFFKSRASATTSASSANTNNSSMASGQQSNNSTSNSSRLSSSATNRSPSIVLNNFSNQKQQRITTYSGRIKSSGSNNNVNNNSIQSKSISMTDSKSCEIKICGDKTIKKIISPNKVTEFHIRNNNSNVRNATIKPLQTTHTVQTFSPSDASRGIRSSRRLKGIEPEQVNNSQRSSSSIHFVYEKKSSNLTTTIDEIIENDDENQLQDSVEQEPQKEEEIEIEKSPKVIEESNENHSETIINGKEIEPNSGETEIVPSPTPIISTDNDNVHINESIKSDEKNYDIQTETITNQNSQNTQESECLNMAKIDTTNNDVTDSQQNDQSQPSSSSSSSITTTLLETKPDDEKQQVAPLPVVRPPKKKIFSHREHRNKIEFDAKKFFSSELKDEFDDEIKKTATTTEQEKKSSDNDVNDDTYVKLKRIKKAHQCHELGETEQFDEDIKYYLSGIISSNPNSMRCLSIVGLTQQTMRPEFRMHLRAHDDMPRIIKALMDAPQDSNLALCTACLMFVYNQDRLTMDIDPNALSLMLELLETRSDECNQVEEKHRIKIRSLVEEMKNKGHAQYLKLNEITAGKLAMETLLGLTSKRAGDWFKVELRRMKGIDFIVNTVIRCAEKHTEEGQIVKIDRCMHVLENVTFNNVENQLYVANYNESKFISTCISLLIECKQRVIESNESKVYLSAFFSILRVLTNLTSESVDGCKIVGKFDGVIQLLLDSLFELPSFIMSDQRFDLMVIIICLCINLAEFCEHIRDIIMTSETKNYLGKLCDLLFKKIEEAVQVEQQTDHLLESHETVQMTEAMQDNLLMQMISKSGTHMEYSLLSACVCLLLGCCIQDNDQFRQSLSNILPDHSFKPLIEELKKLRDFAHLANSSKQNSLKSTSKIINDFRTIYCW</sequence>
<reference evidence="5 6" key="2">
    <citation type="journal article" date="2022" name="Mol. Biol. Evol.">
        <title>Comparative Genomics Reveals Insights into the Divergent Evolution of Astigmatic Mites and Household Pest Adaptations.</title>
        <authorList>
            <person name="Xiong Q."/>
            <person name="Wan A.T."/>
            <person name="Liu X."/>
            <person name="Fung C.S."/>
            <person name="Xiao X."/>
            <person name="Malainual N."/>
            <person name="Hou J."/>
            <person name="Wang L."/>
            <person name="Wang M."/>
            <person name="Yang K.Y."/>
            <person name="Cui Y."/>
            <person name="Leung E.L."/>
            <person name="Nong W."/>
            <person name="Shin S.K."/>
            <person name="Au S.W."/>
            <person name="Jeong K.Y."/>
            <person name="Chew F.T."/>
            <person name="Hui J.H."/>
            <person name="Leung T.F."/>
            <person name="Tungtrongchitr A."/>
            <person name="Zhong N."/>
            <person name="Liu Z."/>
            <person name="Tsui S.K."/>
        </authorList>
    </citation>
    <scope>NUCLEOTIDE SEQUENCE [LARGE SCALE GENOMIC DNA]</scope>
    <source>
        <strain evidence="5">Derp</strain>
    </source>
</reference>
<feature type="compositionally biased region" description="Low complexity" evidence="3">
    <location>
        <begin position="1100"/>
        <end position="1139"/>
    </location>
</feature>
<feature type="compositionally biased region" description="Polar residues" evidence="3">
    <location>
        <begin position="1068"/>
        <end position="1080"/>
    </location>
</feature>
<dbReference type="Gene3D" id="1.25.40.1040">
    <property type="match status" value="1"/>
</dbReference>
<dbReference type="InterPro" id="IPR019183">
    <property type="entry name" value="NAA25_NatB_aux_su"/>
</dbReference>
<proteinExistence type="inferred from homology"/>
<feature type="compositionally biased region" description="Polar residues" evidence="3">
    <location>
        <begin position="1140"/>
        <end position="1157"/>
    </location>
</feature>
<feature type="region of interest" description="Disordered" evidence="3">
    <location>
        <begin position="1289"/>
        <end position="1358"/>
    </location>
</feature>
<dbReference type="InterPro" id="IPR022771">
    <property type="entry name" value="WAPL_C"/>
</dbReference>
<feature type="compositionally biased region" description="Low complexity" evidence="3">
    <location>
        <begin position="1160"/>
        <end position="1179"/>
    </location>
</feature>
<comment type="caution">
    <text evidence="5">The sequence shown here is derived from an EMBL/GenBank/DDBJ whole genome shotgun (WGS) entry which is preliminary data.</text>
</comment>
<feature type="compositionally biased region" description="Basic and acidic residues" evidence="3">
    <location>
        <begin position="1302"/>
        <end position="1326"/>
    </location>
</feature>
<evidence type="ECO:0000313" key="6">
    <source>
        <dbReference type="Proteomes" id="UP000887458"/>
    </source>
</evidence>
<evidence type="ECO:0000256" key="1">
    <source>
        <dbReference type="ARBA" id="ARBA00006854"/>
    </source>
</evidence>
<feature type="region of interest" description="Disordered" evidence="3">
    <location>
        <begin position="1063"/>
        <end position="1084"/>
    </location>
</feature>
<accession>A0ABQ8JCB5</accession>
<comment type="similarity">
    <text evidence="1">Belongs to the WAPL family.</text>
</comment>
<feature type="region of interest" description="Disordered" evidence="3">
    <location>
        <begin position="1402"/>
        <end position="1440"/>
    </location>
</feature>
<reference evidence="5 6" key="1">
    <citation type="journal article" date="2018" name="J. Allergy Clin. Immunol.">
        <title>High-quality assembly of Dermatophagoides pteronyssinus genome and transcriptome reveals a wide range of novel allergens.</title>
        <authorList>
            <person name="Liu X.Y."/>
            <person name="Yang K.Y."/>
            <person name="Wang M.Q."/>
            <person name="Kwok J.S."/>
            <person name="Zeng X."/>
            <person name="Yang Z."/>
            <person name="Xiao X.J."/>
            <person name="Lau C.P."/>
            <person name="Li Y."/>
            <person name="Huang Z.M."/>
            <person name="Ba J.G."/>
            <person name="Yim A.K."/>
            <person name="Ouyang C.Y."/>
            <person name="Ngai S.M."/>
            <person name="Chan T.F."/>
            <person name="Leung E.L."/>
            <person name="Liu L."/>
            <person name="Liu Z.G."/>
            <person name="Tsui S.K."/>
        </authorList>
    </citation>
    <scope>NUCLEOTIDE SEQUENCE [LARGE SCALE GENOMIC DNA]</scope>
    <source>
        <strain evidence="5">Derp</strain>
    </source>
</reference>
<dbReference type="Pfam" id="PF09797">
    <property type="entry name" value="NatB_MDM20"/>
    <property type="match status" value="1"/>
</dbReference>
<protein>
    <recommendedName>
        <fullName evidence="2">N-terminal acetyltransferase B complex subunit MDM20 homolog</fullName>
    </recommendedName>
</protein>
<dbReference type="PROSITE" id="PS51271">
    <property type="entry name" value="WAPL"/>
    <property type="match status" value="1"/>
</dbReference>
<feature type="region of interest" description="Disordered" evidence="3">
    <location>
        <begin position="1234"/>
        <end position="1266"/>
    </location>
</feature>
<dbReference type="InterPro" id="IPR012502">
    <property type="entry name" value="WAPL_dom"/>
</dbReference>
<feature type="compositionally biased region" description="Low complexity" evidence="3">
    <location>
        <begin position="1408"/>
        <end position="1423"/>
    </location>
</feature>
<dbReference type="Pfam" id="PF07814">
    <property type="entry name" value="WAPL"/>
    <property type="match status" value="1"/>
</dbReference>
<name>A0ABQ8JCB5_DERPT</name>
<dbReference type="Proteomes" id="UP000887458">
    <property type="component" value="Unassembled WGS sequence"/>
</dbReference>
<organism evidence="5 6">
    <name type="scientific">Dermatophagoides pteronyssinus</name>
    <name type="common">European house dust mite</name>
    <dbReference type="NCBI Taxonomy" id="6956"/>
    <lineage>
        <taxon>Eukaryota</taxon>
        <taxon>Metazoa</taxon>
        <taxon>Ecdysozoa</taxon>
        <taxon>Arthropoda</taxon>
        <taxon>Chelicerata</taxon>
        <taxon>Arachnida</taxon>
        <taxon>Acari</taxon>
        <taxon>Acariformes</taxon>
        <taxon>Sarcoptiformes</taxon>
        <taxon>Astigmata</taxon>
        <taxon>Psoroptidia</taxon>
        <taxon>Analgoidea</taxon>
        <taxon>Pyroglyphidae</taxon>
        <taxon>Dermatophagoidinae</taxon>
        <taxon>Dermatophagoides</taxon>
    </lineage>
</organism>
<evidence type="ECO:0000313" key="5">
    <source>
        <dbReference type="EMBL" id="KAH9420078.1"/>
    </source>
</evidence>
<gene>
    <name evidence="5" type="ORF">DERP_001913</name>
</gene>
<dbReference type="InterPro" id="IPR039874">
    <property type="entry name" value="WAPL"/>
</dbReference>
<dbReference type="PANTHER" id="PTHR22100:SF13">
    <property type="entry name" value="WINGS APART-LIKE PROTEIN HOMOLOG"/>
    <property type="match status" value="1"/>
</dbReference>
<dbReference type="SUPFAM" id="SSF48452">
    <property type="entry name" value="TPR-like"/>
    <property type="match status" value="1"/>
</dbReference>
<feature type="compositionally biased region" description="Polar residues" evidence="3">
    <location>
        <begin position="1257"/>
        <end position="1266"/>
    </location>
</feature>
<dbReference type="InterPro" id="IPR011990">
    <property type="entry name" value="TPR-like_helical_dom_sf"/>
</dbReference>
<feature type="domain" description="WAPL" evidence="4">
    <location>
        <begin position="1499"/>
        <end position="1959"/>
    </location>
</feature>
<evidence type="ECO:0000256" key="3">
    <source>
        <dbReference type="SAM" id="MobiDB-lite"/>
    </source>
</evidence>
<keyword evidence="6" id="KW-1185">Reference proteome</keyword>